<name>A0ABW1CM73_9ACTN</name>
<feature type="transmembrane region" description="Helical" evidence="1">
    <location>
        <begin position="45"/>
        <end position="62"/>
    </location>
</feature>
<organism evidence="2 3">
    <name type="scientific">Nonomuraea insulae</name>
    <dbReference type="NCBI Taxonomy" id="1616787"/>
    <lineage>
        <taxon>Bacteria</taxon>
        <taxon>Bacillati</taxon>
        <taxon>Actinomycetota</taxon>
        <taxon>Actinomycetes</taxon>
        <taxon>Streptosporangiales</taxon>
        <taxon>Streptosporangiaceae</taxon>
        <taxon>Nonomuraea</taxon>
    </lineage>
</organism>
<evidence type="ECO:0000313" key="2">
    <source>
        <dbReference type="EMBL" id="MFC5826452.1"/>
    </source>
</evidence>
<evidence type="ECO:0000256" key="1">
    <source>
        <dbReference type="SAM" id="Phobius"/>
    </source>
</evidence>
<keyword evidence="1" id="KW-0812">Transmembrane</keyword>
<comment type="caution">
    <text evidence="2">The sequence shown here is derived from an EMBL/GenBank/DDBJ whole genome shotgun (WGS) entry which is preliminary data.</text>
</comment>
<reference evidence="3" key="1">
    <citation type="journal article" date="2019" name="Int. J. Syst. Evol. Microbiol.">
        <title>The Global Catalogue of Microorganisms (GCM) 10K type strain sequencing project: providing services to taxonomists for standard genome sequencing and annotation.</title>
        <authorList>
            <consortium name="The Broad Institute Genomics Platform"/>
            <consortium name="The Broad Institute Genome Sequencing Center for Infectious Disease"/>
            <person name="Wu L."/>
            <person name="Ma J."/>
        </authorList>
    </citation>
    <scope>NUCLEOTIDE SEQUENCE [LARGE SCALE GENOMIC DNA]</scope>
    <source>
        <strain evidence="3">CCUG 53903</strain>
    </source>
</reference>
<gene>
    <name evidence="2" type="ORF">ACFPZ3_21505</name>
</gene>
<dbReference type="Proteomes" id="UP001596058">
    <property type="component" value="Unassembled WGS sequence"/>
</dbReference>
<evidence type="ECO:0000313" key="3">
    <source>
        <dbReference type="Proteomes" id="UP001596058"/>
    </source>
</evidence>
<dbReference type="RefSeq" id="WP_379515965.1">
    <property type="nucleotide sequence ID" value="NZ_JBHSPA010000025.1"/>
</dbReference>
<keyword evidence="1" id="KW-1133">Transmembrane helix</keyword>
<dbReference type="EMBL" id="JBHSPA010000025">
    <property type="protein sequence ID" value="MFC5826452.1"/>
    <property type="molecule type" value="Genomic_DNA"/>
</dbReference>
<sequence length="326" mass="36286">MDDDLRVLHEWRAEIPKPGQEWIIPQRRRMLTRIRGRRRALGRRLLVIGALGAAAALAVATLRPQPPAPGPASKPSVVRLDSSVVLAGAAEVAGRRRSAQVPLPTQWHYTKTLDKQPNSATTETREHWTRYDGMQAASFGEDGELHVGPEGNPLDPGDDDLSPQQYDAKLRELPTDPRKLLDKITGDRHWIEGAREEGVPKQTVPANTRAYHVIMLYLSRYGTMPPKLEAAMFRTLMLIPGVRIDQGVRDAAGRTGLGVWLEGAGDVPFRRYDILDPDTYRYLGRQTLWSRDQFLGGNSEPAFRKGAVWSTALLSSVIVDRPGQRG</sequence>
<dbReference type="InterPro" id="IPR047789">
    <property type="entry name" value="CU044_5270-like"/>
</dbReference>
<dbReference type="NCBIfam" id="NF038083">
    <property type="entry name" value="CU044_5270_fam"/>
    <property type="match status" value="1"/>
</dbReference>
<protein>
    <submittedName>
        <fullName evidence="2">CU044_5270 family protein</fullName>
    </submittedName>
</protein>
<accession>A0ABW1CM73</accession>
<keyword evidence="3" id="KW-1185">Reference proteome</keyword>
<proteinExistence type="predicted"/>
<keyword evidence="1" id="KW-0472">Membrane</keyword>